<proteinExistence type="predicted"/>
<dbReference type="Pfam" id="PF13649">
    <property type="entry name" value="Methyltransf_25"/>
    <property type="match status" value="1"/>
</dbReference>
<dbReference type="Gene3D" id="3.40.50.150">
    <property type="entry name" value="Vaccinia Virus protein VP39"/>
    <property type="match status" value="1"/>
</dbReference>
<accession>A0A0G4GSW1</accession>
<evidence type="ECO:0000313" key="2">
    <source>
        <dbReference type="EMBL" id="CEM33790.1"/>
    </source>
</evidence>
<dbReference type="PhylomeDB" id="A0A0G4GSW1"/>
<dbReference type="InterPro" id="IPR029063">
    <property type="entry name" value="SAM-dependent_MTases_sf"/>
</dbReference>
<protein>
    <recommendedName>
        <fullName evidence="1">Methyltransferase domain-containing protein</fullName>
    </recommendedName>
</protein>
<evidence type="ECO:0000259" key="1">
    <source>
        <dbReference type="Pfam" id="PF13649"/>
    </source>
</evidence>
<dbReference type="CDD" id="cd02440">
    <property type="entry name" value="AdoMet_MTases"/>
    <property type="match status" value="1"/>
</dbReference>
<name>A0A0G4GSW1_9ALVE</name>
<dbReference type="VEuPathDB" id="CryptoDB:Cvel_23246"/>
<dbReference type="AlphaFoldDB" id="A0A0G4GSW1"/>
<gene>
    <name evidence="2" type="ORF">Cvel_23246</name>
</gene>
<dbReference type="SUPFAM" id="SSF53335">
    <property type="entry name" value="S-adenosyl-L-methionine-dependent methyltransferases"/>
    <property type="match status" value="1"/>
</dbReference>
<organism evidence="2">
    <name type="scientific">Chromera velia CCMP2878</name>
    <dbReference type="NCBI Taxonomy" id="1169474"/>
    <lineage>
        <taxon>Eukaryota</taxon>
        <taxon>Sar</taxon>
        <taxon>Alveolata</taxon>
        <taxon>Colpodellida</taxon>
        <taxon>Chromeraceae</taxon>
        <taxon>Chromera</taxon>
    </lineage>
</organism>
<dbReference type="InterPro" id="IPR041698">
    <property type="entry name" value="Methyltransf_25"/>
</dbReference>
<sequence length="288" mass="32669">MGEIRKSETRDCEEWTAKNRRNWDERASFHLETEMYQGYVSKLRSPGGDALLPFDDRVLRDLRGLSVLHLQCHVGTDTLSLSKRGAKVTGVDFSKQAIEKAHELADEVGLEAEFVRGNVMALRETLSDREETYDLVYTSYGVLCWLSDLQIWGETISFFLRKGGRVIVIDSHPMSVGLDDTALMDDGRICIAFKYGNHGAELEENEYSYCGDRKMENTKSYQWSHSMADILMGLIKAGLRLDALYEDPEGFYPSASCMEKGRDGLYRLPEKWAGKLPLTFTFVASKQS</sequence>
<reference evidence="2" key="1">
    <citation type="submission" date="2014-11" db="EMBL/GenBank/DDBJ databases">
        <authorList>
            <person name="Otto D Thomas"/>
            <person name="Naeem Raeece"/>
        </authorList>
    </citation>
    <scope>NUCLEOTIDE SEQUENCE</scope>
</reference>
<dbReference type="EMBL" id="CDMZ01001519">
    <property type="protein sequence ID" value="CEM33790.1"/>
    <property type="molecule type" value="Genomic_DNA"/>
</dbReference>
<feature type="domain" description="Methyltransferase" evidence="1">
    <location>
        <begin position="67"/>
        <end position="164"/>
    </location>
</feature>